<accession>A0A191YW21</accession>
<name>A0A191YW21_9PSED</name>
<organism evidence="1 2">
    <name type="scientific">Pseudomonas silesiensis</name>
    <dbReference type="NCBI Taxonomy" id="1853130"/>
    <lineage>
        <taxon>Bacteria</taxon>
        <taxon>Pseudomonadati</taxon>
        <taxon>Pseudomonadota</taxon>
        <taxon>Gammaproteobacteria</taxon>
        <taxon>Pseudomonadales</taxon>
        <taxon>Pseudomonadaceae</taxon>
        <taxon>Pseudomonas</taxon>
    </lineage>
</organism>
<dbReference type="AlphaFoldDB" id="A0A191YW21"/>
<reference evidence="1 2" key="1">
    <citation type="journal article" date="2018" name="Syst. Appl. Microbiol.">
        <title>Pseudomonas silesiensis sp. nov. strain A3T isolated from a biological pesticide sewage treatment plant and analysis of the complete genome sequence.</title>
        <authorList>
            <person name="Kaminski M.A."/>
            <person name="Furmanczyk E.M."/>
            <person name="Sobczak A."/>
            <person name="Dziembowski A."/>
            <person name="Lipinski L."/>
        </authorList>
    </citation>
    <scope>NUCLEOTIDE SEQUENCE [LARGE SCALE GENOMIC DNA]</scope>
    <source>
        <strain evidence="1 2">A3</strain>
    </source>
</reference>
<dbReference type="KEGG" id="psil:PMA3_18790"/>
<proteinExistence type="predicted"/>
<evidence type="ECO:0000313" key="1">
    <source>
        <dbReference type="EMBL" id="ANJ57085.1"/>
    </source>
</evidence>
<dbReference type="EMBL" id="CP014870">
    <property type="protein sequence ID" value="ANJ57085.1"/>
    <property type="molecule type" value="Genomic_DNA"/>
</dbReference>
<dbReference type="Proteomes" id="UP000078354">
    <property type="component" value="Chromosome"/>
</dbReference>
<gene>
    <name evidence="1" type="ORF">PMA3_18790</name>
</gene>
<dbReference type="RefSeq" id="WP_064678591.1">
    <property type="nucleotide sequence ID" value="NZ_CP014870.1"/>
</dbReference>
<evidence type="ECO:0000313" key="2">
    <source>
        <dbReference type="Proteomes" id="UP000078354"/>
    </source>
</evidence>
<protein>
    <submittedName>
        <fullName evidence="1">Uncharacterized protein</fullName>
    </submittedName>
</protein>
<keyword evidence="2" id="KW-1185">Reference proteome</keyword>
<sequence>MSKQLIQLLPDWEGAVEQTPSQIHLISPENRLRSQKVPVVWDYFINAIGVPPYWEDLSGSRTDGDIKAL</sequence>
<dbReference type="STRING" id="1853130.PMA3_18790"/>